<organism evidence="1 2">
    <name type="scientific">Dryococelus australis</name>
    <dbReference type="NCBI Taxonomy" id="614101"/>
    <lineage>
        <taxon>Eukaryota</taxon>
        <taxon>Metazoa</taxon>
        <taxon>Ecdysozoa</taxon>
        <taxon>Arthropoda</taxon>
        <taxon>Hexapoda</taxon>
        <taxon>Insecta</taxon>
        <taxon>Pterygota</taxon>
        <taxon>Neoptera</taxon>
        <taxon>Polyneoptera</taxon>
        <taxon>Phasmatodea</taxon>
        <taxon>Verophasmatodea</taxon>
        <taxon>Anareolatae</taxon>
        <taxon>Phasmatidae</taxon>
        <taxon>Eurycanthinae</taxon>
        <taxon>Dryococelus</taxon>
    </lineage>
</organism>
<sequence>MRLLIKDLGNNIIEAIILTGPAAGRLAHIPRIPIDPNGSAYSFFQVATVSDEGIICSHDKQVPGTNFHICGNRFEQGIRHWPLNEAWLYDVESNDSTPHAHFPLSLVFHVLAVSRGPEHQK</sequence>
<evidence type="ECO:0000313" key="1">
    <source>
        <dbReference type="EMBL" id="KAJ8884834.1"/>
    </source>
</evidence>
<comment type="caution">
    <text evidence="1">The sequence shown here is derived from an EMBL/GenBank/DDBJ whole genome shotgun (WGS) entry which is preliminary data.</text>
</comment>
<accession>A0ABQ9HKH7</accession>
<evidence type="ECO:0000313" key="2">
    <source>
        <dbReference type="Proteomes" id="UP001159363"/>
    </source>
</evidence>
<keyword evidence="2" id="KW-1185">Reference proteome</keyword>
<name>A0ABQ9HKH7_9NEOP</name>
<proteinExistence type="predicted"/>
<reference evidence="1 2" key="1">
    <citation type="submission" date="2023-02" db="EMBL/GenBank/DDBJ databases">
        <title>LHISI_Scaffold_Assembly.</title>
        <authorList>
            <person name="Stuart O.P."/>
            <person name="Cleave R."/>
            <person name="Magrath M.J.L."/>
            <person name="Mikheyev A.S."/>
        </authorList>
    </citation>
    <scope>NUCLEOTIDE SEQUENCE [LARGE SCALE GENOMIC DNA]</scope>
    <source>
        <strain evidence="1">Daus_M_001</strain>
        <tissue evidence="1">Leg muscle</tissue>
    </source>
</reference>
<dbReference type="EMBL" id="JARBHB010000004">
    <property type="protein sequence ID" value="KAJ8884834.1"/>
    <property type="molecule type" value="Genomic_DNA"/>
</dbReference>
<dbReference type="Proteomes" id="UP001159363">
    <property type="component" value="Chromosome X"/>
</dbReference>
<protein>
    <submittedName>
        <fullName evidence="1">Uncharacterized protein</fullName>
    </submittedName>
</protein>
<gene>
    <name evidence="1" type="ORF">PR048_011030</name>
</gene>